<dbReference type="InterPro" id="IPR011761">
    <property type="entry name" value="ATP-grasp"/>
</dbReference>
<dbReference type="RefSeq" id="WP_046220004.1">
    <property type="nucleotide sequence ID" value="NZ_JWYV01000004.1"/>
</dbReference>
<dbReference type="InterPro" id="IPR003806">
    <property type="entry name" value="ATP-grasp_PylC-type"/>
</dbReference>
<evidence type="ECO:0000313" key="7">
    <source>
        <dbReference type="Proteomes" id="UP000033633"/>
    </source>
</evidence>
<dbReference type="GO" id="GO:0016874">
    <property type="term" value="F:ligase activity"/>
    <property type="evidence" value="ECO:0007669"/>
    <property type="project" value="UniProtKB-KW"/>
</dbReference>
<gene>
    <name evidence="6" type="ORF">KY46_07440</name>
</gene>
<dbReference type="OrthoDB" id="3428978at2"/>
<dbReference type="Proteomes" id="UP000033633">
    <property type="component" value="Unassembled WGS sequence"/>
</dbReference>
<name>A0A0F5VEF6_9GAMM</name>
<feature type="domain" description="ATP-grasp" evidence="5">
    <location>
        <begin position="121"/>
        <end position="316"/>
    </location>
</feature>
<dbReference type="STRING" id="265726.KY46_07440"/>
<evidence type="ECO:0000256" key="3">
    <source>
        <dbReference type="ARBA" id="ARBA00022840"/>
    </source>
</evidence>
<evidence type="ECO:0000256" key="2">
    <source>
        <dbReference type="ARBA" id="ARBA00022741"/>
    </source>
</evidence>
<dbReference type="Gene3D" id="3.30.1490.20">
    <property type="entry name" value="ATP-grasp fold, A domain"/>
    <property type="match status" value="1"/>
</dbReference>
<dbReference type="AlphaFoldDB" id="A0A0F5VEF6"/>
<keyword evidence="2 4" id="KW-0547">Nucleotide-binding</keyword>
<dbReference type="GO" id="GO:0005524">
    <property type="term" value="F:ATP binding"/>
    <property type="evidence" value="ECO:0007669"/>
    <property type="project" value="UniProtKB-UniRule"/>
</dbReference>
<dbReference type="InterPro" id="IPR013815">
    <property type="entry name" value="ATP_grasp_subdomain_1"/>
</dbReference>
<sequence length="409" mass="46328">MTTAILFLSTRQLTQVDFSLPLLGEHDLILVASKQELDRLPDNISSHFTLQFPVSISADDGVIIEYVYNEIVEIVASIRQSYSTVDFVCFDEGNVELADSLRQNSKSNQNLERFRDKVEMKKWLKKRNIPTPFFIETISENQRFDEISSKVGTPFVVKPKRSAGSNNIYIIRSKDDFLEVQNTAAGSLSNYEAEEYINGDLYHCDIALWMGESIFAECTEYLCPTIDFQSGSPLGGRVMDTNSPLREQLIEFAKVSLKALESSDGVYHMEIFVRNNDAKDLVFLEVGARPPGMLVTTMYEKATGVNLLNLDIMIQTRSVPNDFSFSRKKHAFYLVYPKRNGRVQALNTPSNHCDIEMNFVIHSVIGEQHQGCFSNLDFCAFITCSAVDKAEIDSAYQYMSEFKPVQYAS</sequence>
<evidence type="ECO:0000313" key="6">
    <source>
        <dbReference type="EMBL" id="KKD00463.1"/>
    </source>
</evidence>
<comment type="caution">
    <text evidence="6">The sequence shown here is derived from an EMBL/GenBank/DDBJ whole genome shotgun (WGS) entry which is preliminary data.</text>
</comment>
<dbReference type="PANTHER" id="PTHR43585:SF2">
    <property type="entry name" value="ATP-GRASP ENZYME FSQD"/>
    <property type="match status" value="1"/>
</dbReference>
<keyword evidence="7" id="KW-1185">Reference proteome</keyword>
<dbReference type="Pfam" id="PF02655">
    <property type="entry name" value="ATP-grasp_3"/>
    <property type="match status" value="1"/>
</dbReference>
<organism evidence="6 7">
    <name type="scientific">Photobacterium halotolerans</name>
    <dbReference type="NCBI Taxonomy" id="265726"/>
    <lineage>
        <taxon>Bacteria</taxon>
        <taxon>Pseudomonadati</taxon>
        <taxon>Pseudomonadota</taxon>
        <taxon>Gammaproteobacteria</taxon>
        <taxon>Vibrionales</taxon>
        <taxon>Vibrionaceae</taxon>
        <taxon>Photobacterium</taxon>
    </lineage>
</organism>
<keyword evidence="3 4" id="KW-0067">ATP-binding</keyword>
<protein>
    <submittedName>
        <fullName evidence="6">Biotin carboxylase</fullName>
    </submittedName>
</protein>
<evidence type="ECO:0000259" key="5">
    <source>
        <dbReference type="PROSITE" id="PS50975"/>
    </source>
</evidence>
<keyword evidence="1" id="KW-0436">Ligase</keyword>
<dbReference type="PATRIC" id="fig|265726.11.peg.3551"/>
<evidence type="ECO:0000256" key="4">
    <source>
        <dbReference type="PROSITE-ProRule" id="PRU00409"/>
    </source>
</evidence>
<dbReference type="GO" id="GO:0046872">
    <property type="term" value="F:metal ion binding"/>
    <property type="evidence" value="ECO:0007669"/>
    <property type="project" value="InterPro"/>
</dbReference>
<dbReference type="InterPro" id="IPR052032">
    <property type="entry name" value="ATP-dep_AA_Ligase"/>
</dbReference>
<dbReference type="PROSITE" id="PS50975">
    <property type="entry name" value="ATP_GRASP"/>
    <property type="match status" value="1"/>
</dbReference>
<dbReference type="SUPFAM" id="SSF56059">
    <property type="entry name" value="Glutathione synthetase ATP-binding domain-like"/>
    <property type="match status" value="1"/>
</dbReference>
<accession>A0A0F5VEF6</accession>
<dbReference type="Gene3D" id="3.30.470.20">
    <property type="entry name" value="ATP-grasp fold, B domain"/>
    <property type="match status" value="1"/>
</dbReference>
<dbReference type="PANTHER" id="PTHR43585">
    <property type="entry name" value="FUMIPYRROLE BIOSYNTHESIS PROTEIN C"/>
    <property type="match status" value="1"/>
</dbReference>
<evidence type="ECO:0000256" key="1">
    <source>
        <dbReference type="ARBA" id="ARBA00022598"/>
    </source>
</evidence>
<proteinExistence type="predicted"/>
<dbReference type="EMBL" id="JWYV01000004">
    <property type="protein sequence ID" value="KKD00463.1"/>
    <property type="molecule type" value="Genomic_DNA"/>
</dbReference>
<reference evidence="6 7" key="1">
    <citation type="submission" date="2014-12" db="EMBL/GenBank/DDBJ databases">
        <title>Mercury Reductase activity and rhizosphere competence traits in the genome of root associated Photobacterium halotolerans MELD1.</title>
        <authorList>
            <person name="Mathew D.C."/>
            <person name="Huang C.-C."/>
        </authorList>
    </citation>
    <scope>NUCLEOTIDE SEQUENCE [LARGE SCALE GENOMIC DNA]</scope>
    <source>
        <strain evidence="6 7">MELD1</strain>
    </source>
</reference>